<dbReference type="Proteomes" id="UP001174936">
    <property type="component" value="Unassembled WGS sequence"/>
</dbReference>
<evidence type="ECO:0000313" key="3">
    <source>
        <dbReference type="Proteomes" id="UP001174936"/>
    </source>
</evidence>
<keyword evidence="3" id="KW-1185">Reference proteome</keyword>
<organism evidence="2 3">
    <name type="scientific">Cercophora newfieldiana</name>
    <dbReference type="NCBI Taxonomy" id="92897"/>
    <lineage>
        <taxon>Eukaryota</taxon>
        <taxon>Fungi</taxon>
        <taxon>Dikarya</taxon>
        <taxon>Ascomycota</taxon>
        <taxon>Pezizomycotina</taxon>
        <taxon>Sordariomycetes</taxon>
        <taxon>Sordariomycetidae</taxon>
        <taxon>Sordariales</taxon>
        <taxon>Lasiosphaeriaceae</taxon>
        <taxon>Cercophora</taxon>
    </lineage>
</organism>
<sequence>MDFNPCPSPASSSESEADRRKRARLRRSEATSSDSSDAGQFSIFNVPLRVAAPPPHPFPVRNEWDDQCTEINEIIGEQVLADGAREILSAQKVDGVVLVDLTSRVPQRSGATLEGQPTIFIVARWIDDGCSVIWERAVSKIKKFVDSKRLESKNPELDIAVEIVAEEHTLAKYLAPVSAELLSHGFETDWPVISDKVSSILEACPYTMGHVTAINMIRRGTSTNHDDNPNTVFITVDYLCEETKWAPVVREIQQYLRQPRFQYANLFVHMEHGVVEHCVGFHLV</sequence>
<feature type="region of interest" description="Disordered" evidence="1">
    <location>
        <begin position="1"/>
        <end position="38"/>
    </location>
</feature>
<dbReference type="AlphaFoldDB" id="A0AA39YN44"/>
<comment type="caution">
    <text evidence="2">The sequence shown here is derived from an EMBL/GenBank/DDBJ whole genome shotgun (WGS) entry which is preliminary data.</text>
</comment>
<protein>
    <submittedName>
        <fullName evidence="2">Uncharacterized protein</fullName>
    </submittedName>
</protein>
<feature type="non-terminal residue" evidence="2">
    <location>
        <position position="1"/>
    </location>
</feature>
<name>A0AA39YN44_9PEZI</name>
<proteinExistence type="predicted"/>
<gene>
    <name evidence="2" type="ORF">B0T16DRAFT_314441</name>
</gene>
<accession>A0AA39YN44</accession>
<evidence type="ECO:0000256" key="1">
    <source>
        <dbReference type="SAM" id="MobiDB-lite"/>
    </source>
</evidence>
<dbReference type="EMBL" id="JAULSV010000001">
    <property type="protein sequence ID" value="KAK0654925.1"/>
    <property type="molecule type" value="Genomic_DNA"/>
</dbReference>
<evidence type="ECO:0000313" key="2">
    <source>
        <dbReference type="EMBL" id="KAK0654925.1"/>
    </source>
</evidence>
<reference evidence="2" key="1">
    <citation type="submission" date="2023-06" db="EMBL/GenBank/DDBJ databases">
        <title>Genome-scale phylogeny and comparative genomics of the fungal order Sordariales.</title>
        <authorList>
            <consortium name="Lawrence Berkeley National Laboratory"/>
            <person name="Hensen N."/>
            <person name="Bonometti L."/>
            <person name="Westerberg I."/>
            <person name="Brannstrom I.O."/>
            <person name="Guillou S."/>
            <person name="Cros-Aarteil S."/>
            <person name="Calhoun S."/>
            <person name="Haridas S."/>
            <person name="Kuo A."/>
            <person name="Mondo S."/>
            <person name="Pangilinan J."/>
            <person name="Riley R."/>
            <person name="Labutti K."/>
            <person name="Andreopoulos B."/>
            <person name="Lipzen A."/>
            <person name="Chen C."/>
            <person name="Yanf M."/>
            <person name="Daum C."/>
            <person name="Ng V."/>
            <person name="Clum A."/>
            <person name="Steindorff A."/>
            <person name="Ohm R."/>
            <person name="Martin F."/>
            <person name="Silar P."/>
            <person name="Natvig D."/>
            <person name="Lalanne C."/>
            <person name="Gautier V."/>
            <person name="Ament-Velasquez S.L."/>
            <person name="Kruys A."/>
            <person name="Hutchinson M.I."/>
            <person name="Powell A.J."/>
            <person name="Barry K."/>
            <person name="Miller A.N."/>
            <person name="Grigoriev I.V."/>
            <person name="Debuchy R."/>
            <person name="Gladieux P."/>
            <person name="Thoren M.H."/>
            <person name="Johannesson H."/>
        </authorList>
    </citation>
    <scope>NUCLEOTIDE SEQUENCE</scope>
    <source>
        <strain evidence="2">SMH2532-1</strain>
    </source>
</reference>